<dbReference type="RefSeq" id="WP_183932788.1">
    <property type="nucleotide sequence ID" value="NZ_JACICF010000001.1"/>
</dbReference>
<dbReference type="AlphaFoldDB" id="A0A839Z194"/>
<reference evidence="1 2" key="1">
    <citation type="submission" date="2020-08" db="EMBL/GenBank/DDBJ databases">
        <title>Genomic Encyclopedia of Type Strains, Phase IV (KMG-IV): sequencing the most valuable type-strain genomes for metagenomic binning, comparative biology and taxonomic classification.</title>
        <authorList>
            <person name="Goeker M."/>
        </authorList>
    </citation>
    <scope>NUCLEOTIDE SEQUENCE [LARGE SCALE GENOMIC DNA]</scope>
    <source>
        <strain evidence="1 2">DSM 24194</strain>
    </source>
</reference>
<evidence type="ECO:0000313" key="2">
    <source>
        <dbReference type="Proteomes" id="UP000578569"/>
    </source>
</evidence>
<name>A0A839Z194_9SPHN</name>
<protein>
    <submittedName>
        <fullName evidence="1">Uncharacterized protein</fullName>
    </submittedName>
</protein>
<proteinExistence type="predicted"/>
<dbReference type="EMBL" id="JACICF010000001">
    <property type="protein sequence ID" value="MBB3763442.1"/>
    <property type="molecule type" value="Genomic_DNA"/>
</dbReference>
<sequence>MKSRDFDYEIEAASADSARLRKIAAEIHEEGGSQLLLMKAIQKARKLESAPHPFGESLANLGIPRPTGEPLYRYRLSAETFARIESKLKADLGSPLKRLTLAPAFVMWASDWFRRCYRGGTQRWTDIEKALGVELSQSEWRRLSDAGFEAWKVEPLITAHGIQRLANLARHGGFPAAAVAGGATWPRRFLESVVGEMLTASETDINTAIQICERNEYLLPSLWRSEEMFAICGELALKIVDLRNFADSHAGNDARPHSARLDELCDDWREQLPMTLDGAAADLVDKLLESKKLPSTAALCVRRIMRFIEDEWRPGALLRLDGRWVDRTGAMSPERYSRIFIQPTGALSAQLADQIAYLEHQADDCWTARSMRGEGAIDLPFAAAVTIEFHAQGERLGNEVVLPGGKPVTTGVRIYEHLEQSGSPKTFALIGQGSGAYRAEQVIIEIPTNWSIRGRNGNSEIEPEDFEFSTARTLYRCSGEIIIENDGGDSYLVRTGQTADRRDKLSIIAETPLGVRARTKQRLAKHPLHAEVNDGMARRTGTRSEVFWRPLGDQEWRADLDRAGPGACEFAWLDKETRHIRDRLTAIVLPSSFDITQEIHRGFAHIQLHGWEGQAAFENEAATIDHAWRVRIDPPRRALVGLKLTSPEGSDVELEVPLRAKEWITAWDGELLARNTVLGLASLKDLVARTPQKAVLWGEVPNAQNASLAMCWTVEGELGLSALQSDIAAMIRPLGIDARARLDFHNGQNDHWYVTEFGNELEWEPGGDLRPTKAIIGDDIRVCGRYLGAPEVERDLGEFEGLHSGLGSTPINLPRLRGPWLVYLREGPRILTRPKFIKGDPGQPLPQHRLGHAMAQPLEEACEDLHALIASVADDPSSSPSARVVRSILDLALSLEGLPPQTFEIMKLLPSAGPLAPLLLYRCEEQHISTVLRIFDGLCGSWSLVPKSDWDAAFEAHGKYLISMFDDVNWALKQVEERQEHIASRAPQLAPIVCRDYQPLSWGAVREHFVSHTCERINMDAGLSNPFRPDFNDYLPNERLNGSLMRVLDAPFVAALAALRDVSLTPKKILTIKDVERRHPDYFAKAYGFAISELLNDCQ</sequence>
<keyword evidence="2" id="KW-1185">Reference proteome</keyword>
<accession>A0A839Z194</accession>
<organism evidence="1 2">
    <name type="scientific">Sphingomicrobium lutaoense</name>
    <dbReference type="NCBI Taxonomy" id="515949"/>
    <lineage>
        <taxon>Bacteria</taxon>
        <taxon>Pseudomonadati</taxon>
        <taxon>Pseudomonadota</taxon>
        <taxon>Alphaproteobacteria</taxon>
        <taxon>Sphingomonadales</taxon>
        <taxon>Sphingomonadaceae</taxon>
        <taxon>Sphingomicrobium</taxon>
    </lineage>
</organism>
<dbReference type="InterPro" id="IPR047879">
    <property type="entry name" value="YjiT"/>
</dbReference>
<comment type="caution">
    <text evidence="1">The sequence shown here is derived from an EMBL/GenBank/DDBJ whole genome shotgun (WGS) entry which is preliminary data.</text>
</comment>
<dbReference type="NCBIfam" id="NF038336">
    <property type="entry name" value="YjiT_fam"/>
    <property type="match status" value="1"/>
</dbReference>
<gene>
    <name evidence="1" type="ORF">FHS50_000465</name>
</gene>
<dbReference type="Proteomes" id="UP000578569">
    <property type="component" value="Unassembled WGS sequence"/>
</dbReference>
<evidence type="ECO:0000313" key="1">
    <source>
        <dbReference type="EMBL" id="MBB3763442.1"/>
    </source>
</evidence>